<protein>
    <recommendedName>
        <fullName evidence="10">G-protein coupled receptors family 1 profile domain-containing protein</fullName>
    </recommendedName>
</protein>
<feature type="transmembrane region" description="Helical" evidence="9">
    <location>
        <begin position="175"/>
        <end position="200"/>
    </location>
</feature>
<evidence type="ECO:0000256" key="2">
    <source>
        <dbReference type="ARBA" id="ARBA00022475"/>
    </source>
</evidence>
<dbReference type="GO" id="GO:0004930">
    <property type="term" value="F:G protein-coupled receptor activity"/>
    <property type="evidence" value="ECO:0007669"/>
    <property type="project" value="UniProtKB-KW"/>
</dbReference>
<evidence type="ECO:0000256" key="7">
    <source>
        <dbReference type="ARBA" id="ARBA00023170"/>
    </source>
</evidence>
<evidence type="ECO:0000313" key="11">
    <source>
        <dbReference type="Ensembl" id="ENSMALP00000014216.1"/>
    </source>
</evidence>
<feature type="transmembrane region" description="Helical" evidence="9">
    <location>
        <begin position="221"/>
        <end position="241"/>
    </location>
</feature>
<dbReference type="Gene3D" id="1.20.1070.10">
    <property type="entry name" value="Rhodopsin 7-helix transmembrane proteins"/>
    <property type="match status" value="1"/>
</dbReference>
<keyword evidence="12" id="KW-1185">Reference proteome</keyword>
<dbReference type="PROSITE" id="PS50262">
    <property type="entry name" value="G_PROTEIN_RECEP_F1_2"/>
    <property type="match status" value="1"/>
</dbReference>
<keyword evidence="4 9" id="KW-1133">Transmembrane helix</keyword>
<dbReference type="GO" id="GO:0005886">
    <property type="term" value="C:plasma membrane"/>
    <property type="evidence" value="ECO:0007669"/>
    <property type="project" value="UniProtKB-SubCell"/>
</dbReference>
<evidence type="ECO:0000256" key="6">
    <source>
        <dbReference type="ARBA" id="ARBA00023136"/>
    </source>
</evidence>
<evidence type="ECO:0000259" key="10">
    <source>
        <dbReference type="PROSITE" id="PS50262"/>
    </source>
</evidence>
<dbReference type="InterPro" id="IPR000276">
    <property type="entry name" value="GPCR_Rhodpsn"/>
</dbReference>
<feature type="transmembrane region" description="Helical" evidence="9">
    <location>
        <begin position="26"/>
        <end position="48"/>
    </location>
</feature>
<keyword evidence="7" id="KW-0675">Receptor</keyword>
<dbReference type="SUPFAM" id="SSF81321">
    <property type="entry name" value="Family A G protein-coupled receptor-like"/>
    <property type="match status" value="1"/>
</dbReference>
<dbReference type="Pfam" id="PF00001">
    <property type="entry name" value="7tm_1"/>
    <property type="match status" value="1"/>
</dbReference>
<feature type="domain" description="G-protein coupled receptors family 1 profile" evidence="10">
    <location>
        <begin position="42"/>
        <end position="284"/>
    </location>
</feature>
<reference evidence="11" key="1">
    <citation type="submission" date="2025-08" db="UniProtKB">
        <authorList>
            <consortium name="Ensembl"/>
        </authorList>
    </citation>
    <scope>IDENTIFICATION</scope>
</reference>
<evidence type="ECO:0000256" key="9">
    <source>
        <dbReference type="SAM" id="Phobius"/>
    </source>
</evidence>
<feature type="transmembrane region" description="Helical" evidence="9">
    <location>
        <begin position="86"/>
        <end position="112"/>
    </location>
</feature>
<keyword evidence="6 9" id="KW-0472">Membrane</keyword>
<keyword evidence="2" id="KW-1003">Cell membrane</keyword>
<keyword evidence="8" id="KW-0807">Transducer</keyword>
<feature type="transmembrane region" description="Helical" evidence="9">
    <location>
        <begin position="60"/>
        <end position="80"/>
    </location>
</feature>
<keyword evidence="3 9" id="KW-0812">Transmembrane</keyword>
<proteinExistence type="predicted"/>
<evidence type="ECO:0000256" key="5">
    <source>
        <dbReference type="ARBA" id="ARBA00023040"/>
    </source>
</evidence>
<dbReference type="PANTHER" id="PTHR24231:SF25">
    <property type="entry name" value="G-PROTEIN COUPLED RECEPTORS FAMILY 1 PROFILE DOMAIN-CONTAINING PROTEIN"/>
    <property type="match status" value="1"/>
</dbReference>
<evidence type="ECO:0000313" key="12">
    <source>
        <dbReference type="Proteomes" id="UP000261600"/>
    </source>
</evidence>
<dbReference type="PRINTS" id="PR01157">
    <property type="entry name" value="P2YPURNOCPTR"/>
</dbReference>
<organism evidence="11 12">
    <name type="scientific">Monopterus albus</name>
    <name type="common">Swamp eel</name>
    <dbReference type="NCBI Taxonomy" id="43700"/>
    <lineage>
        <taxon>Eukaryota</taxon>
        <taxon>Metazoa</taxon>
        <taxon>Chordata</taxon>
        <taxon>Craniata</taxon>
        <taxon>Vertebrata</taxon>
        <taxon>Euteleostomi</taxon>
        <taxon>Actinopterygii</taxon>
        <taxon>Neopterygii</taxon>
        <taxon>Teleostei</taxon>
        <taxon>Neoteleostei</taxon>
        <taxon>Acanthomorphata</taxon>
        <taxon>Anabantaria</taxon>
        <taxon>Synbranchiformes</taxon>
        <taxon>Synbranchidae</taxon>
        <taxon>Monopterus</taxon>
    </lineage>
</organism>
<evidence type="ECO:0000256" key="3">
    <source>
        <dbReference type="ARBA" id="ARBA00022692"/>
    </source>
</evidence>
<name>A0A3Q3QJQ6_MONAL</name>
<dbReference type="Ensembl" id="ENSMALT00000014520.1">
    <property type="protein sequence ID" value="ENSMALP00000014216.1"/>
    <property type="gene ID" value="ENSMALG00000009937.1"/>
</dbReference>
<dbReference type="InterPro" id="IPR017452">
    <property type="entry name" value="GPCR_Rhodpsn_7TM"/>
</dbReference>
<evidence type="ECO:0000256" key="8">
    <source>
        <dbReference type="ARBA" id="ARBA00023224"/>
    </source>
</evidence>
<accession>A0A3Q3QJQ6</accession>
<evidence type="ECO:0000256" key="4">
    <source>
        <dbReference type="ARBA" id="ARBA00022989"/>
    </source>
</evidence>
<reference evidence="11" key="2">
    <citation type="submission" date="2025-09" db="UniProtKB">
        <authorList>
            <consortium name="Ensembl"/>
        </authorList>
    </citation>
    <scope>IDENTIFICATION</scope>
</reference>
<feature type="transmembrane region" description="Helical" evidence="9">
    <location>
        <begin position="124"/>
        <end position="147"/>
    </location>
</feature>
<evidence type="ECO:0000256" key="1">
    <source>
        <dbReference type="ARBA" id="ARBA00004651"/>
    </source>
</evidence>
<sequence length="331" mass="37500">MRVAPSNRGLTFDFHICPLTNYYKRILLSVSYSLIFLVGLSLNGALLWSVCGRTRHWRSTVIYMTNLAVADLSVALWEHALPISQVFFFVNLHCSMMFLTCISMHHFIGVCFPIATVRPRTKKLAFFASGLVWVLATAEILLTLVFARTGVINNITVCFEMTTATQFKVYFPYGLFLAIVGFLIPFITVVICYCSMIKVLHCRAADSISTARTACMRNKSLYILLVVCLMFVVCFLPYHFVRTVYLFVRVSMPGDCHLLNAVMISYNVWKPAVSFNCCANPFLYFWGSGGYNKLWVWLRRKKKRVQPSIWLPRTMCVPSSSSSSSSSGCST</sequence>
<dbReference type="PRINTS" id="PR00237">
    <property type="entry name" value="GPCRRHODOPSN"/>
</dbReference>
<dbReference type="AlphaFoldDB" id="A0A3Q3QJQ6"/>
<dbReference type="Proteomes" id="UP000261600">
    <property type="component" value="Unplaced"/>
</dbReference>
<dbReference type="PANTHER" id="PTHR24231">
    <property type="entry name" value="PURINOCEPTOR-RELATED G-PROTEIN COUPLED RECEPTOR"/>
    <property type="match status" value="1"/>
</dbReference>
<keyword evidence="5" id="KW-0297">G-protein coupled receptor</keyword>
<comment type="subcellular location">
    <subcellularLocation>
        <location evidence="1">Cell membrane</location>
        <topology evidence="1">Multi-pass membrane protein</topology>
    </subcellularLocation>
</comment>